<dbReference type="InterPro" id="IPR052708">
    <property type="entry name" value="PxpC"/>
</dbReference>
<dbReference type="GO" id="GO:0016787">
    <property type="term" value="F:hydrolase activity"/>
    <property type="evidence" value="ECO:0007669"/>
    <property type="project" value="UniProtKB-KW"/>
</dbReference>
<keyword evidence="2" id="KW-0378">Hydrolase</keyword>
<dbReference type="InterPro" id="IPR029000">
    <property type="entry name" value="Cyclophilin-like_dom_sf"/>
</dbReference>
<dbReference type="Pfam" id="PF02626">
    <property type="entry name" value="CT_A_B"/>
    <property type="match status" value="1"/>
</dbReference>
<dbReference type="AlphaFoldDB" id="A0A918N478"/>
<reference evidence="5 6" key="1">
    <citation type="journal article" date="2014" name="Int. J. Syst. Evol. Microbiol.">
        <title>Complete genome sequence of Corynebacterium casei LMG S-19264T (=DSM 44701T), isolated from a smear-ripened cheese.</title>
        <authorList>
            <consortium name="US DOE Joint Genome Institute (JGI-PGF)"/>
            <person name="Walter F."/>
            <person name="Albersmeier A."/>
            <person name="Kalinowski J."/>
            <person name="Ruckert C."/>
        </authorList>
    </citation>
    <scope>NUCLEOTIDE SEQUENCE [LARGE SCALE GENOMIC DNA]</scope>
    <source>
        <strain evidence="5 6">KCTC 12285</strain>
    </source>
</reference>
<dbReference type="GO" id="GO:0005524">
    <property type="term" value="F:ATP binding"/>
    <property type="evidence" value="ECO:0007669"/>
    <property type="project" value="UniProtKB-KW"/>
</dbReference>
<comment type="caution">
    <text evidence="5">The sequence shown here is derived from an EMBL/GenBank/DDBJ whole genome shotgun (WGS) entry which is preliminary data.</text>
</comment>
<keyword evidence="1" id="KW-0547">Nucleotide-binding</keyword>
<dbReference type="InterPro" id="IPR003778">
    <property type="entry name" value="CT_A_B"/>
</dbReference>
<dbReference type="PANTHER" id="PTHR43309:SF5">
    <property type="entry name" value="5-OXOPROLINASE SUBUNIT C"/>
    <property type="match status" value="1"/>
</dbReference>
<protein>
    <submittedName>
        <fullName evidence="5">KipI antagonist</fullName>
    </submittedName>
</protein>
<dbReference type="SMART" id="SM00797">
    <property type="entry name" value="AHS2"/>
    <property type="match status" value="1"/>
</dbReference>
<evidence type="ECO:0000313" key="6">
    <source>
        <dbReference type="Proteomes" id="UP000601108"/>
    </source>
</evidence>
<evidence type="ECO:0000256" key="1">
    <source>
        <dbReference type="ARBA" id="ARBA00022741"/>
    </source>
</evidence>
<sequence>MMGLVKIIKPGVFTTVQDEGRFGFSKYGVPKSGAMDLESLRFANLLLGNDKNCACIEWTFQPPVLQFYEATSIVLTGAPVDAFLNGEKIKMYHQTKVGKNDILVINFCKNKVYGYIGIKDGFRSLIVLGSRSYYGGITAKKKLSIGDEIAYEKQEYFKGNFSGISSSFFTETTKVVEVYPGPEFELLSIEQKRVLMDSVFTISNSINRMAIQLEEKLKNSIFSIITSPVLPGTVQLTPSGNLIVLMRDCQTTGGYPRVLQVTENAINQIAQKRMGEKLNFVLVSF</sequence>
<dbReference type="RefSeq" id="WP_027414388.1">
    <property type="nucleotide sequence ID" value="NZ_BMWS01000020.1"/>
</dbReference>
<name>A0A918N478_9FLAO</name>
<accession>A0A918N478</accession>
<evidence type="ECO:0000259" key="4">
    <source>
        <dbReference type="SMART" id="SM00797"/>
    </source>
</evidence>
<proteinExistence type="predicted"/>
<dbReference type="Gene3D" id="2.40.100.10">
    <property type="entry name" value="Cyclophilin-like"/>
    <property type="match status" value="1"/>
</dbReference>
<dbReference type="PANTHER" id="PTHR43309">
    <property type="entry name" value="5-OXOPROLINASE SUBUNIT C"/>
    <property type="match status" value="1"/>
</dbReference>
<dbReference type="Proteomes" id="UP000601108">
    <property type="component" value="Unassembled WGS sequence"/>
</dbReference>
<feature type="domain" description="Carboxyltransferase" evidence="4">
    <location>
        <begin position="26"/>
        <end position="285"/>
    </location>
</feature>
<evidence type="ECO:0000313" key="5">
    <source>
        <dbReference type="EMBL" id="GGX25832.1"/>
    </source>
</evidence>
<organism evidence="5 6">
    <name type="scientific">Aquimarina muelleri</name>
    <dbReference type="NCBI Taxonomy" id="279356"/>
    <lineage>
        <taxon>Bacteria</taxon>
        <taxon>Pseudomonadati</taxon>
        <taxon>Bacteroidota</taxon>
        <taxon>Flavobacteriia</taxon>
        <taxon>Flavobacteriales</taxon>
        <taxon>Flavobacteriaceae</taxon>
        <taxon>Aquimarina</taxon>
    </lineage>
</organism>
<keyword evidence="3" id="KW-0067">ATP-binding</keyword>
<keyword evidence="6" id="KW-1185">Reference proteome</keyword>
<gene>
    <name evidence="5" type="ORF">GCM10007384_28660</name>
</gene>
<evidence type="ECO:0000256" key="2">
    <source>
        <dbReference type="ARBA" id="ARBA00022801"/>
    </source>
</evidence>
<evidence type="ECO:0000256" key="3">
    <source>
        <dbReference type="ARBA" id="ARBA00022840"/>
    </source>
</evidence>
<dbReference type="EMBL" id="BMWS01000020">
    <property type="protein sequence ID" value="GGX25832.1"/>
    <property type="molecule type" value="Genomic_DNA"/>
</dbReference>